<accession>A0AAD9VIW1</accession>
<evidence type="ECO:0000313" key="3">
    <source>
        <dbReference type="Proteomes" id="UP001258017"/>
    </source>
</evidence>
<evidence type="ECO:0000256" key="1">
    <source>
        <dbReference type="SAM" id="MobiDB-lite"/>
    </source>
</evidence>
<dbReference type="Pfam" id="PF15013">
    <property type="entry name" value="CCSMST1"/>
    <property type="match status" value="1"/>
</dbReference>
<organism evidence="2 3">
    <name type="scientific">Odynerus spinipes</name>
    <dbReference type="NCBI Taxonomy" id="1348599"/>
    <lineage>
        <taxon>Eukaryota</taxon>
        <taxon>Metazoa</taxon>
        <taxon>Ecdysozoa</taxon>
        <taxon>Arthropoda</taxon>
        <taxon>Hexapoda</taxon>
        <taxon>Insecta</taxon>
        <taxon>Pterygota</taxon>
        <taxon>Neoptera</taxon>
        <taxon>Endopterygota</taxon>
        <taxon>Hymenoptera</taxon>
        <taxon>Apocrita</taxon>
        <taxon>Aculeata</taxon>
        <taxon>Vespoidea</taxon>
        <taxon>Vespidae</taxon>
        <taxon>Eumeninae</taxon>
        <taxon>Odynerus</taxon>
    </lineage>
</organism>
<reference evidence="2" key="2">
    <citation type="journal article" date="2023" name="Commun. Biol.">
        <title>Intrasexual cuticular hydrocarbon dimorphism in a wasp sheds light on hydrocarbon biosynthesis genes in Hymenoptera.</title>
        <authorList>
            <person name="Moris V.C."/>
            <person name="Podsiadlowski L."/>
            <person name="Martin S."/>
            <person name="Oeyen J.P."/>
            <person name="Donath A."/>
            <person name="Petersen M."/>
            <person name="Wilbrandt J."/>
            <person name="Misof B."/>
            <person name="Liedtke D."/>
            <person name="Thamm M."/>
            <person name="Scheiner R."/>
            <person name="Schmitt T."/>
            <person name="Niehuis O."/>
        </authorList>
    </citation>
    <scope>NUCLEOTIDE SEQUENCE</scope>
    <source>
        <strain evidence="2">GBR_01_08_01A</strain>
    </source>
</reference>
<proteinExistence type="predicted"/>
<reference evidence="2" key="1">
    <citation type="submission" date="2021-08" db="EMBL/GenBank/DDBJ databases">
        <authorList>
            <person name="Misof B."/>
            <person name="Oliver O."/>
            <person name="Podsiadlowski L."/>
            <person name="Donath A."/>
            <person name="Peters R."/>
            <person name="Mayer C."/>
            <person name="Rust J."/>
            <person name="Gunkel S."/>
            <person name="Lesny P."/>
            <person name="Martin S."/>
            <person name="Oeyen J.P."/>
            <person name="Petersen M."/>
            <person name="Panagiotis P."/>
            <person name="Wilbrandt J."/>
            <person name="Tanja T."/>
        </authorList>
    </citation>
    <scope>NUCLEOTIDE SEQUENCE</scope>
    <source>
        <strain evidence="2">GBR_01_08_01A</strain>
        <tissue evidence="2">Thorax + abdomen</tissue>
    </source>
</reference>
<dbReference type="PANTHER" id="PTHR35268">
    <property type="entry name" value="PROTEIN CCSMST1"/>
    <property type="match status" value="1"/>
</dbReference>
<dbReference type="AlphaFoldDB" id="A0AAD9VIW1"/>
<name>A0AAD9VIW1_9HYME</name>
<feature type="region of interest" description="Disordered" evidence="1">
    <location>
        <begin position="33"/>
        <end position="76"/>
    </location>
</feature>
<feature type="compositionally biased region" description="Basic and acidic residues" evidence="1">
    <location>
        <begin position="64"/>
        <end position="76"/>
    </location>
</feature>
<evidence type="ECO:0000313" key="2">
    <source>
        <dbReference type="EMBL" id="KAK2576273.1"/>
    </source>
</evidence>
<keyword evidence="3" id="KW-1185">Reference proteome</keyword>
<dbReference type="EMBL" id="JAIFRP010004406">
    <property type="protein sequence ID" value="KAK2576273.1"/>
    <property type="molecule type" value="Genomic_DNA"/>
</dbReference>
<gene>
    <name evidence="2" type="ORF">KPH14_005639</name>
</gene>
<dbReference type="InterPro" id="IPR029160">
    <property type="entry name" value="UQCC4"/>
</dbReference>
<sequence>MLEQLVKTGLRIQHKRAFLARQTNFYNVHFKSSRNASSQDQKANDDDDMNKPLKYSTSPAATWRAEKSRNPLADRHPRESDVITISLAVFMLYFFVFREENDIDTIFDMDLKDHLPNLDMKAVSYPK</sequence>
<dbReference type="Proteomes" id="UP001258017">
    <property type="component" value="Unassembled WGS sequence"/>
</dbReference>
<dbReference type="PANTHER" id="PTHR35268:SF1">
    <property type="entry name" value="UBIQUINOL-CYTOCHROME-C REDUCTASE COMPLEX ASSEMBLY FACTOR 4"/>
    <property type="match status" value="1"/>
</dbReference>
<protein>
    <submittedName>
        <fullName evidence="2">Uncharacterized protein</fullName>
    </submittedName>
</protein>
<comment type="caution">
    <text evidence="2">The sequence shown here is derived from an EMBL/GenBank/DDBJ whole genome shotgun (WGS) entry which is preliminary data.</text>
</comment>